<protein>
    <submittedName>
        <fullName evidence="1">Uncharacterized protein</fullName>
    </submittedName>
</protein>
<accession>A0ABS4XQZ2</accession>
<dbReference type="Proteomes" id="UP001195422">
    <property type="component" value="Unassembled WGS sequence"/>
</dbReference>
<sequence>MAKAYCGTEDFVAELVGKADESVVAELAGGVWLVDSFGAGVDDGSDPPVQETRARLMARAEAVMSDFFKMGTAFGIE</sequence>
<dbReference type="RefSeq" id="WP_188947689.1">
    <property type="nucleotide sequence ID" value="NZ_BMPH01000003.1"/>
</dbReference>
<evidence type="ECO:0000313" key="2">
    <source>
        <dbReference type="Proteomes" id="UP001195422"/>
    </source>
</evidence>
<keyword evidence="2" id="KW-1185">Reference proteome</keyword>
<dbReference type="EMBL" id="JAGIOJ010000001">
    <property type="protein sequence ID" value="MBP2398924.1"/>
    <property type="molecule type" value="Genomic_DNA"/>
</dbReference>
<evidence type="ECO:0000313" key="1">
    <source>
        <dbReference type="EMBL" id="MBP2398924.1"/>
    </source>
</evidence>
<gene>
    <name evidence="1" type="ORF">JOF39_002005</name>
</gene>
<comment type="caution">
    <text evidence="1">The sequence shown here is derived from an EMBL/GenBank/DDBJ whole genome shotgun (WGS) entry which is preliminary data.</text>
</comment>
<name>A0ABS4XQZ2_GLUPR</name>
<reference evidence="1 2" key="1">
    <citation type="submission" date="2021-03" db="EMBL/GenBank/DDBJ databases">
        <title>Sequencing the genomes of 1000 actinobacteria strains.</title>
        <authorList>
            <person name="Klenk H.-P."/>
        </authorList>
    </citation>
    <scope>NUCLEOTIDE SEQUENCE [LARGE SCALE GENOMIC DNA]</scope>
    <source>
        <strain evidence="1 2">DSM 20168</strain>
    </source>
</reference>
<proteinExistence type="predicted"/>
<organism evidence="1 2">
    <name type="scientific">Glutamicibacter protophormiae</name>
    <name type="common">Brevibacterium protophormiae</name>
    <dbReference type="NCBI Taxonomy" id="37930"/>
    <lineage>
        <taxon>Bacteria</taxon>
        <taxon>Bacillati</taxon>
        <taxon>Actinomycetota</taxon>
        <taxon>Actinomycetes</taxon>
        <taxon>Micrococcales</taxon>
        <taxon>Micrococcaceae</taxon>
        <taxon>Glutamicibacter</taxon>
    </lineage>
</organism>